<reference evidence="8 10" key="2">
    <citation type="submission" date="2018-08" db="EMBL/GenBank/DDBJ databases">
        <title>Recombination of ecologically and evolutionarily significant loci maintains genetic cohesion in the Pseudomonas syringae species complex.</title>
        <authorList>
            <person name="Dillon M."/>
            <person name="Thakur S."/>
            <person name="Almeida R.N.D."/>
            <person name="Weir B.S."/>
            <person name="Guttman D.S."/>
        </authorList>
    </citation>
    <scope>NUCLEOTIDE SEQUENCE [LARGE SCALE GENOMIC DNA]</scope>
    <source>
        <strain evidence="8 10">ICMP 4316</strain>
    </source>
</reference>
<evidence type="ECO:0000313" key="8">
    <source>
        <dbReference type="EMBL" id="RMO49565.1"/>
    </source>
</evidence>
<evidence type="ECO:0000256" key="4">
    <source>
        <dbReference type="ARBA" id="ARBA00022989"/>
    </source>
</evidence>
<feature type="transmembrane region" description="Helical" evidence="6">
    <location>
        <begin position="249"/>
        <end position="267"/>
    </location>
</feature>
<keyword evidence="3 6" id="KW-0812">Transmembrane</keyword>
<dbReference type="InterPro" id="IPR002781">
    <property type="entry name" value="TM_pro_TauE-like"/>
</dbReference>
<dbReference type="GO" id="GO:0005886">
    <property type="term" value="C:plasma membrane"/>
    <property type="evidence" value="ECO:0007669"/>
    <property type="project" value="UniProtKB-SubCell"/>
</dbReference>
<sequence length="293" mass="31294">MPDNFERAGSKRLQLAPRAKKTGNTGCWLRAGLRSIWPLTGRGRSVIEIVMFVLLGAAMGTLGGLFGIGGGLVAIPALGVLFGLDQQLAQGTALLMVLPNVLLALWRYNQRNRILLRNALMLIVPSFIFAWLTSLLAVRVDPQSMRLGFVGFLVVLTVFNVAQMYWRGHQAGSGLRHEKWLWLLGVGSGMTGGLFGVGGGVVATPILTSVFGTTQVVAQGLALSLAAPSTGITLVTYALHDHVNWSMGVPLAIGGLASISWGVKLAHSLPERTLRLMFCVFLVLCAVILALKV</sequence>
<evidence type="ECO:0000256" key="6">
    <source>
        <dbReference type="RuleBase" id="RU363041"/>
    </source>
</evidence>
<comment type="similarity">
    <text evidence="2 6">Belongs to the 4-toluene sulfonate uptake permease (TSUP) (TC 2.A.102) family.</text>
</comment>
<evidence type="ECO:0000256" key="1">
    <source>
        <dbReference type="ARBA" id="ARBA00004141"/>
    </source>
</evidence>
<keyword evidence="5 6" id="KW-0472">Membrane</keyword>
<evidence type="ECO:0000256" key="5">
    <source>
        <dbReference type="ARBA" id="ARBA00023136"/>
    </source>
</evidence>
<dbReference type="Pfam" id="PF01925">
    <property type="entry name" value="TauE"/>
    <property type="match status" value="1"/>
</dbReference>
<dbReference type="EMBL" id="RBPV01000490">
    <property type="protein sequence ID" value="RMO49565.1"/>
    <property type="molecule type" value="Genomic_DNA"/>
</dbReference>
<dbReference type="PATRIC" id="fig|129137.4.peg.2383"/>
<feature type="transmembrane region" description="Helical" evidence="6">
    <location>
        <begin position="273"/>
        <end position="291"/>
    </location>
</feature>
<dbReference type="AlphaFoldDB" id="A0A0P9Q6N5"/>
<dbReference type="PANTHER" id="PTHR43701">
    <property type="entry name" value="MEMBRANE TRANSPORTER PROTEIN MJ0441-RELATED"/>
    <property type="match status" value="1"/>
</dbReference>
<accession>A0A0P9Q6N5</accession>
<feature type="transmembrane region" description="Helical" evidence="6">
    <location>
        <begin position="216"/>
        <end position="237"/>
    </location>
</feature>
<reference evidence="7 9" key="1">
    <citation type="submission" date="2015-09" db="EMBL/GenBank/DDBJ databases">
        <title>Genome announcement of multiple Pseudomonas syringae strains.</title>
        <authorList>
            <person name="Thakur S."/>
            <person name="Wang P.W."/>
            <person name="Gong Y."/>
            <person name="Weir B.S."/>
            <person name="Guttman D.S."/>
        </authorList>
    </citation>
    <scope>NUCLEOTIDE SEQUENCE [LARGE SCALE GENOMIC DNA]</scope>
    <source>
        <strain evidence="7 9">ICMP4455</strain>
    </source>
</reference>
<dbReference type="EMBL" id="LJQI01000266">
    <property type="protein sequence ID" value="KPX26636.1"/>
    <property type="molecule type" value="Genomic_DNA"/>
</dbReference>
<feature type="transmembrane region" description="Helical" evidence="6">
    <location>
        <begin position="180"/>
        <end position="204"/>
    </location>
</feature>
<evidence type="ECO:0000256" key="2">
    <source>
        <dbReference type="ARBA" id="ARBA00009142"/>
    </source>
</evidence>
<proteinExistence type="inferred from homology"/>
<dbReference type="Proteomes" id="UP000050490">
    <property type="component" value="Unassembled WGS sequence"/>
</dbReference>
<dbReference type="PANTHER" id="PTHR43701:SF2">
    <property type="entry name" value="MEMBRANE TRANSPORTER PROTEIN YJNA-RELATED"/>
    <property type="match status" value="1"/>
</dbReference>
<evidence type="ECO:0000256" key="3">
    <source>
        <dbReference type="ARBA" id="ARBA00022692"/>
    </source>
</evidence>
<feature type="transmembrane region" description="Helical" evidence="6">
    <location>
        <begin position="118"/>
        <end position="137"/>
    </location>
</feature>
<evidence type="ECO:0000313" key="10">
    <source>
        <dbReference type="Proteomes" id="UP000275613"/>
    </source>
</evidence>
<keyword evidence="6" id="KW-1003">Cell membrane</keyword>
<comment type="caution">
    <text evidence="7">The sequence shown here is derived from an EMBL/GenBank/DDBJ whole genome shotgun (WGS) entry which is preliminary data.</text>
</comment>
<feature type="transmembrane region" description="Helical" evidence="6">
    <location>
        <begin position="88"/>
        <end position="106"/>
    </location>
</feature>
<protein>
    <recommendedName>
        <fullName evidence="6">Probable membrane transporter protein</fullName>
    </recommendedName>
</protein>
<name>A0A0P9Q6N5_PSEA0</name>
<evidence type="ECO:0000313" key="7">
    <source>
        <dbReference type="EMBL" id="KPX26636.1"/>
    </source>
</evidence>
<dbReference type="InterPro" id="IPR051598">
    <property type="entry name" value="TSUP/Inactive_protease-like"/>
</dbReference>
<evidence type="ECO:0000313" key="9">
    <source>
        <dbReference type="Proteomes" id="UP000050490"/>
    </source>
</evidence>
<feature type="transmembrane region" description="Helical" evidence="6">
    <location>
        <begin position="49"/>
        <end position="82"/>
    </location>
</feature>
<gene>
    <name evidence="7" type="ORF">ALO70_04980</name>
    <name evidence="8" type="ORF">ALQ39_100647</name>
</gene>
<comment type="subcellular location">
    <subcellularLocation>
        <location evidence="6">Cell membrane</location>
        <topology evidence="6">Multi-pass membrane protein</topology>
    </subcellularLocation>
    <subcellularLocation>
        <location evidence="1">Membrane</location>
        <topology evidence="1">Multi-pass membrane protein</topology>
    </subcellularLocation>
</comment>
<feature type="transmembrane region" description="Helical" evidence="6">
    <location>
        <begin position="149"/>
        <end position="168"/>
    </location>
</feature>
<keyword evidence="4 6" id="KW-1133">Transmembrane helix</keyword>
<organism evidence="7 9">
    <name type="scientific">Pseudomonas amygdali pv. eriobotryae</name>
    <dbReference type="NCBI Taxonomy" id="129137"/>
    <lineage>
        <taxon>Bacteria</taxon>
        <taxon>Pseudomonadati</taxon>
        <taxon>Pseudomonadota</taxon>
        <taxon>Gammaproteobacteria</taxon>
        <taxon>Pseudomonadales</taxon>
        <taxon>Pseudomonadaceae</taxon>
        <taxon>Pseudomonas</taxon>
        <taxon>Pseudomonas amygdali</taxon>
    </lineage>
</organism>
<dbReference type="Proteomes" id="UP000275613">
    <property type="component" value="Unassembled WGS sequence"/>
</dbReference>